<evidence type="ECO:0000259" key="1">
    <source>
        <dbReference type="Pfam" id="PF13020"/>
    </source>
</evidence>
<protein>
    <submittedName>
        <fullName evidence="2">DUF3883 domain-containing protein</fullName>
    </submittedName>
</protein>
<evidence type="ECO:0000313" key="3">
    <source>
        <dbReference type="Proteomes" id="UP001430919"/>
    </source>
</evidence>
<dbReference type="EMBL" id="JAJJMO010000001">
    <property type="protein sequence ID" value="MCC9072127.1"/>
    <property type="molecule type" value="Genomic_DNA"/>
</dbReference>
<gene>
    <name evidence="2" type="ORF">LNQ49_11100</name>
</gene>
<dbReference type="InterPro" id="IPR024975">
    <property type="entry name" value="NOV_C"/>
</dbReference>
<proteinExistence type="predicted"/>
<dbReference type="Proteomes" id="UP001430919">
    <property type="component" value="Unassembled WGS sequence"/>
</dbReference>
<feature type="domain" description="Protein NO VEIN C-terminal" evidence="1">
    <location>
        <begin position="138"/>
        <end position="224"/>
    </location>
</feature>
<organism evidence="2 3">
    <name type="scientific">Flavobacterium pisciphilum</name>
    <dbReference type="NCBI Taxonomy" id="2893755"/>
    <lineage>
        <taxon>Bacteria</taxon>
        <taxon>Pseudomonadati</taxon>
        <taxon>Bacteroidota</taxon>
        <taxon>Flavobacteriia</taxon>
        <taxon>Flavobacteriales</taxon>
        <taxon>Flavobacteriaceae</taxon>
        <taxon>Flavobacterium</taxon>
    </lineage>
</organism>
<dbReference type="RefSeq" id="WP_229988880.1">
    <property type="nucleotide sequence ID" value="NZ_JAJJMO010000001.1"/>
</dbReference>
<keyword evidence="3" id="KW-1185">Reference proteome</keyword>
<sequence>MEANHKLTLIISYYLSRFNDTGFRNLGYTTWDEAFKDISIKLNVKESSVKNWRDEFDPIHGHRVGWYQRPMSPSRVNVVNAFEGMSEEDLREIILDILNKNIFKEDQNLEIINTVISDKQYDGSGRFILRGPTGKKAEDYFIQYHKENGLPIEGILIDTREKGCGYDFEIKNTQTYFVEIKGINDASGGIVFTSKEWLIAKRKKEKYFLIIVSNLNDVPQIKIINNPAKELNPKKNIFTTIQINWSISGKELNR</sequence>
<comment type="caution">
    <text evidence="2">The sequence shown here is derived from an EMBL/GenBank/DDBJ whole genome shotgun (WGS) entry which is preliminary data.</text>
</comment>
<dbReference type="Pfam" id="PF13020">
    <property type="entry name" value="NOV_C"/>
    <property type="match status" value="1"/>
</dbReference>
<evidence type="ECO:0000313" key="2">
    <source>
        <dbReference type="EMBL" id="MCC9072127.1"/>
    </source>
</evidence>
<accession>A0ABS8MTM7</accession>
<reference evidence="2" key="1">
    <citation type="submission" date="2021-11" db="EMBL/GenBank/DDBJ databases">
        <title>Description of novel Flavobacterium species.</title>
        <authorList>
            <person name="Saticioglu I.B."/>
            <person name="Ay H."/>
            <person name="Altun S."/>
            <person name="Duman M."/>
        </authorList>
    </citation>
    <scope>NUCLEOTIDE SEQUENCE</scope>
    <source>
        <strain evidence="2">F-65</strain>
    </source>
</reference>
<name>A0ABS8MTM7_9FLAO</name>